<evidence type="ECO:0000313" key="1">
    <source>
        <dbReference type="EMBL" id="MPD01058.1"/>
    </source>
</evidence>
<evidence type="ECO:0000313" key="2">
    <source>
        <dbReference type="Proteomes" id="UP000324222"/>
    </source>
</evidence>
<dbReference type="EMBL" id="VSRR010125594">
    <property type="protein sequence ID" value="MPD01058.1"/>
    <property type="molecule type" value="Genomic_DNA"/>
</dbReference>
<proteinExistence type="predicted"/>
<reference evidence="1 2" key="1">
    <citation type="submission" date="2019-05" db="EMBL/GenBank/DDBJ databases">
        <title>Another draft genome of Portunus trituberculatus and its Hox gene families provides insights of decapod evolution.</title>
        <authorList>
            <person name="Jeong J.-H."/>
            <person name="Song I."/>
            <person name="Kim S."/>
            <person name="Choi T."/>
            <person name="Kim D."/>
            <person name="Ryu S."/>
            <person name="Kim W."/>
        </authorList>
    </citation>
    <scope>NUCLEOTIDE SEQUENCE [LARGE SCALE GENOMIC DNA]</scope>
    <source>
        <tissue evidence="1">Muscle</tissue>
    </source>
</reference>
<sequence>MNSISSQLSIISFRQLDIPNSTAPQTLTNHSPFTSAHWEKNSGEIGERRVRVMKQKLMWGIRIGKTLAINLPTSIDPS</sequence>
<dbReference type="Proteomes" id="UP000324222">
    <property type="component" value="Unassembled WGS sequence"/>
</dbReference>
<organism evidence="1 2">
    <name type="scientific">Portunus trituberculatus</name>
    <name type="common">Swimming crab</name>
    <name type="synonym">Neptunus trituberculatus</name>
    <dbReference type="NCBI Taxonomy" id="210409"/>
    <lineage>
        <taxon>Eukaryota</taxon>
        <taxon>Metazoa</taxon>
        <taxon>Ecdysozoa</taxon>
        <taxon>Arthropoda</taxon>
        <taxon>Crustacea</taxon>
        <taxon>Multicrustacea</taxon>
        <taxon>Malacostraca</taxon>
        <taxon>Eumalacostraca</taxon>
        <taxon>Eucarida</taxon>
        <taxon>Decapoda</taxon>
        <taxon>Pleocyemata</taxon>
        <taxon>Brachyura</taxon>
        <taxon>Eubrachyura</taxon>
        <taxon>Portunoidea</taxon>
        <taxon>Portunidae</taxon>
        <taxon>Portuninae</taxon>
        <taxon>Portunus</taxon>
    </lineage>
</organism>
<keyword evidence="2" id="KW-1185">Reference proteome</keyword>
<comment type="caution">
    <text evidence="1">The sequence shown here is derived from an EMBL/GenBank/DDBJ whole genome shotgun (WGS) entry which is preliminary data.</text>
</comment>
<accession>A0A5B7K768</accession>
<gene>
    <name evidence="1" type="ORF">E2C01_096570</name>
</gene>
<protein>
    <submittedName>
        <fullName evidence="1">Uncharacterized protein</fullName>
    </submittedName>
</protein>
<name>A0A5B7K768_PORTR</name>
<dbReference type="AlphaFoldDB" id="A0A5B7K768"/>